<evidence type="ECO:0000313" key="2">
    <source>
        <dbReference type="Proteomes" id="UP000625316"/>
    </source>
</evidence>
<organism evidence="1 2">
    <name type="scientific">Romeriopsis navalis LEGE 11480</name>
    <dbReference type="NCBI Taxonomy" id="2777977"/>
    <lineage>
        <taxon>Bacteria</taxon>
        <taxon>Bacillati</taxon>
        <taxon>Cyanobacteriota</taxon>
        <taxon>Cyanophyceae</taxon>
        <taxon>Leptolyngbyales</taxon>
        <taxon>Leptolyngbyaceae</taxon>
        <taxon>Romeriopsis</taxon>
        <taxon>Romeriopsis navalis</taxon>
    </lineage>
</organism>
<proteinExistence type="predicted"/>
<evidence type="ECO:0000313" key="1">
    <source>
        <dbReference type="EMBL" id="MBE9029718.1"/>
    </source>
</evidence>
<dbReference type="EMBL" id="JADEXQ010000020">
    <property type="protein sequence ID" value="MBE9029718.1"/>
    <property type="molecule type" value="Genomic_DNA"/>
</dbReference>
<dbReference type="RefSeq" id="WP_264324534.1">
    <property type="nucleotide sequence ID" value="NZ_JADEXQ010000020.1"/>
</dbReference>
<reference evidence="1" key="1">
    <citation type="submission" date="2020-10" db="EMBL/GenBank/DDBJ databases">
        <authorList>
            <person name="Castelo-Branco R."/>
            <person name="Eusebio N."/>
            <person name="Adriana R."/>
            <person name="Vieira A."/>
            <person name="Brugerolle De Fraissinette N."/>
            <person name="Rezende De Castro R."/>
            <person name="Schneider M.P."/>
            <person name="Vasconcelos V."/>
            <person name="Leao P.N."/>
        </authorList>
    </citation>
    <scope>NUCLEOTIDE SEQUENCE</scope>
    <source>
        <strain evidence="1">LEGE 11480</strain>
    </source>
</reference>
<comment type="caution">
    <text evidence="1">The sequence shown here is derived from an EMBL/GenBank/DDBJ whole genome shotgun (WGS) entry which is preliminary data.</text>
</comment>
<keyword evidence="2" id="KW-1185">Reference proteome</keyword>
<gene>
    <name evidence="1" type="ORF">IQ266_08250</name>
</gene>
<dbReference type="AlphaFoldDB" id="A0A928Z3X0"/>
<sequence length="161" mass="17672">MRRSIWLLGGVVVLGAGMLAVREVSVRASQPLTPESTLVAIDTLEKMDQMDSPDCAQLTRLALRAEVNALSVKVARQSEPQALTNNVAELQESVNQLRAFSFSNPQVDQLRANYTALLQKLLAAVQHSPTSPSTGTQLKHQVEQVSEFNREQILFNSCQVS</sequence>
<accession>A0A928Z3X0</accession>
<protein>
    <submittedName>
        <fullName evidence="1">Uncharacterized protein</fullName>
    </submittedName>
</protein>
<name>A0A928Z3X0_9CYAN</name>
<dbReference type="Proteomes" id="UP000625316">
    <property type="component" value="Unassembled WGS sequence"/>
</dbReference>